<dbReference type="GO" id="GO:0008168">
    <property type="term" value="F:methyltransferase activity"/>
    <property type="evidence" value="ECO:0007669"/>
    <property type="project" value="UniProtKB-KW"/>
</dbReference>
<dbReference type="FunCoup" id="A0A1Y2DB21">
    <property type="interactions" value="546"/>
</dbReference>
<dbReference type="Proteomes" id="UP000193689">
    <property type="component" value="Unassembled WGS sequence"/>
</dbReference>
<dbReference type="OrthoDB" id="203237at2759"/>
<organism evidence="3 4">
    <name type="scientific">Pseudomassariella vexata</name>
    <dbReference type="NCBI Taxonomy" id="1141098"/>
    <lineage>
        <taxon>Eukaryota</taxon>
        <taxon>Fungi</taxon>
        <taxon>Dikarya</taxon>
        <taxon>Ascomycota</taxon>
        <taxon>Pezizomycotina</taxon>
        <taxon>Sordariomycetes</taxon>
        <taxon>Xylariomycetidae</taxon>
        <taxon>Amphisphaeriales</taxon>
        <taxon>Pseudomassariaceae</taxon>
        <taxon>Pseudomassariella</taxon>
    </lineage>
</organism>
<sequence length="284" mass="32044">MGSTTTKTTSTKERITLVGVQETLMVPLLARLQDFQDPNSLLHDQWAGQILNSIDYDTTRTQSDAGLSTSMLLRARLLDVWTTEFLDKNPEATVLHLACGLDSRHLRVNWGRPGVRWIDVDFPDVIDLRKKLYSEPDTHLKGDYRMIASSVTDDGWLEDVPKDRPTIAVMEGLVMYLSLAESMKLVELIAGRFPSGEVAFDASGAMLARLQAWLKPVHKTGAVVQCGLDDPKIMEECGVTLQNQLGMVDVPGFERYPLAYRITLWIYCCLPYFKTMATYLRYSF</sequence>
<evidence type="ECO:0000256" key="1">
    <source>
        <dbReference type="ARBA" id="ARBA00022603"/>
    </source>
</evidence>
<dbReference type="InterPro" id="IPR016874">
    <property type="entry name" value="TcmP-like"/>
</dbReference>
<dbReference type="InParanoid" id="A0A1Y2DB21"/>
<dbReference type="PIRSF" id="PIRSF028177">
    <property type="entry name" value="Polyketide_synth_Omtfrase_TcmP"/>
    <property type="match status" value="1"/>
</dbReference>
<keyword evidence="2 3" id="KW-0808">Transferase</keyword>
<dbReference type="STRING" id="1141098.A0A1Y2DB21"/>
<dbReference type="EMBL" id="MCFJ01000025">
    <property type="protein sequence ID" value="ORY55855.1"/>
    <property type="molecule type" value="Genomic_DNA"/>
</dbReference>
<dbReference type="PANTHER" id="PTHR43619">
    <property type="entry name" value="S-ADENOSYL-L-METHIONINE-DEPENDENT METHYLTRANSFERASE YKTD-RELATED"/>
    <property type="match status" value="1"/>
</dbReference>
<name>A0A1Y2DB21_9PEZI</name>
<evidence type="ECO:0000313" key="3">
    <source>
        <dbReference type="EMBL" id="ORY55855.1"/>
    </source>
</evidence>
<dbReference type="GO" id="GO:0032259">
    <property type="term" value="P:methylation"/>
    <property type="evidence" value="ECO:0007669"/>
    <property type="project" value="UniProtKB-KW"/>
</dbReference>
<evidence type="ECO:0000256" key="2">
    <source>
        <dbReference type="ARBA" id="ARBA00022679"/>
    </source>
</evidence>
<dbReference type="InterPro" id="IPR029063">
    <property type="entry name" value="SAM-dependent_MTases_sf"/>
</dbReference>
<comment type="caution">
    <text evidence="3">The sequence shown here is derived from an EMBL/GenBank/DDBJ whole genome shotgun (WGS) entry which is preliminary data.</text>
</comment>
<dbReference type="AlphaFoldDB" id="A0A1Y2DB21"/>
<dbReference type="InterPro" id="IPR007213">
    <property type="entry name" value="Ppm1/Ppm2/Tcmp"/>
</dbReference>
<accession>A0A1Y2DB21</accession>
<dbReference type="Gene3D" id="3.40.50.150">
    <property type="entry name" value="Vaccinia Virus protein VP39"/>
    <property type="match status" value="1"/>
</dbReference>
<gene>
    <name evidence="3" type="ORF">BCR38DRAFT_356334</name>
</gene>
<dbReference type="RefSeq" id="XP_040709807.1">
    <property type="nucleotide sequence ID" value="XM_040857018.1"/>
</dbReference>
<reference evidence="3 4" key="1">
    <citation type="submission" date="2016-07" db="EMBL/GenBank/DDBJ databases">
        <title>Pervasive Adenine N6-methylation of Active Genes in Fungi.</title>
        <authorList>
            <consortium name="DOE Joint Genome Institute"/>
            <person name="Mondo S.J."/>
            <person name="Dannebaum R.O."/>
            <person name="Kuo R.C."/>
            <person name="Labutti K."/>
            <person name="Haridas S."/>
            <person name="Kuo A."/>
            <person name="Salamov A."/>
            <person name="Ahrendt S.R."/>
            <person name="Lipzen A."/>
            <person name="Sullivan W."/>
            <person name="Andreopoulos W.B."/>
            <person name="Clum A."/>
            <person name="Lindquist E."/>
            <person name="Daum C."/>
            <person name="Ramamoorthy G.K."/>
            <person name="Gryganskyi A."/>
            <person name="Culley D."/>
            <person name="Magnuson J.K."/>
            <person name="James T.Y."/>
            <person name="O'Malley M.A."/>
            <person name="Stajich J.E."/>
            <person name="Spatafora J.W."/>
            <person name="Visel A."/>
            <person name="Grigoriev I.V."/>
        </authorList>
    </citation>
    <scope>NUCLEOTIDE SEQUENCE [LARGE SCALE GENOMIC DNA]</scope>
    <source>
        <strain evidence="3 4">CBS 129021</strain>
    </source>
</reference>
<protein>
    <submittedName>
        <fullName evidence="3">Tetracenomycin polyketide synthesis O-methyltransferase TcmP</fullName>
    </submittedName>
</protein>
<proteinExistence type="predicted"/>
<dbReference type="SUPFAM" id="SSF53335">
    <property type="entry name" value="S-adenosyl-L-methionine-dependent methyltransferases"/>
    <property type="match status" value="1"/>
</dbReference>
<dbReference type="GeneID" id="63773230"/>
<keyword evidence="1 3" id="KW-0489">Methyltransferase</keyword>
<evidence type="ECO:0000313" key="4">
    <source>
        <dbReference type="Proteomes" id="UP000193689"/>
    </source>
</evidence>
<dbReference type="PANTHER" id="PTHR43619:SF2">
    <property type="entry name" value="S-ADENOSYL-L-METHIONINE-DEPENDENT METHYLTRANSFERASES SUPERFAMILY PROTEIN"/>
    <property type="match status" value="1"/>
</dbReference>
<keyword evidence="4" id="KW-1185">Reference proteome</keyword>
<dbReference type="Pfam" id="PF04072">
    <property type="entry name" value="LCM"/>
    <property type="match status" value="1"/>
</dbReference>